<dbReference type="EMBL" id="CP067136">
    <property type="protein sequence ID" value="WCR09073.1"/>
    <property type="molecule type" value="Genomic_DNA"/>
</dbReference>
<feature type="domain" description="Extensin-like C-terminal" evidence="2">
    <location>
        <begin position="77"/>
        <end position="258"/>
    </location>
</feature>
<proteinExistence type="predicted"/>
<name>A0ABY7SQ22_9RHOB</name>
<organism evidence="3 4">
    <name type="scientific">Paracoccus fistulariae</name>
    <dbReference type="NCBI Taxonomy" id="658446"/>
    <lineage>
        <taxon>Bacteria</taxon>
        <taxon>Pseudomonadati</taxon>
        <taxon>Pseudomonadota</taxon>
        <taxon>Alphaproteobacteria</taxon>
        <taxon>Rhodobacterales</taxon>
        <taxon>Paracoccaceae</taxon>
        <taxon>Paracoccus</taxon>
    </lineage>
</organism>
<reference evidence="3 4" key="1">
    <citation type="submission" date="2021-01" db="EMBL/GenBank/DDBJ databases">
        <title>Biogeographic distribution of Paracoccus.</title>
        <authorList>
            <person name="Hollensteiner J."/>
            <person name="Leineberger J."/>
            <person name="Brinkhoff T."/>
            <person name="Daniel R."/>
        </authorList>
    </citation>
    <scope>NUCLEOTIDE SEQUENCE [LARGE SCALE GENOMIC DNA]</scope>
    <source>
        <strain evidence="3 4">KCTC 22803</strain>
    </source>
</reference>
<evidence type="ECO:0000259" key="2">
    <source>
        <dbReference type="Pfam" id="PF06904"/>
    </source>
</evidence>
<accession>A0ABY7SQ22</accession>
<keyword evidence="4" id="KW-1185">Reference proteome</keyword>
<dbReference type="InterPro" id="IPR009683">
    <property type="entry name" value="Extensin-like_C"/>
</dbReference>
<evidence type="ECO:0000256" key="1">
    <source>
        <dbReference type="SAM" id="MobiDB-lite"/>
    </source>
</evidence>
<dbReference type="Pfam" id="PF06904">
    <property type="entry name" value="Extensin-like_C"/>
    <property type="match status" value="1"/>
</dbReference>
<feature type="region of interest" description="Disordered" evidence="1">
    <location>
        <begin position="1"/>
        <end position="52"/>
    </location>
</feature>
<protein>
    <submittedName>
        <fullName evidence="3">Extensin family protein</fullName>
    </submittedName>
</protein>
<feature type="compositionally biased region" description="Basic and acidic residues" evidence="1">
    <location>
        <begin position="17"/>
        <end position="40"/>
    </location>
</feature>
<dbReference type="Proteomes" id="UP001219349">
    <property type="component" value="Chromosome"/>
</dbReference>
<evidence type="ECO:0000313" key="3">
    <source>
        <dbReference type="EMBL" id="WCR09073.1"/>
    </source>
</evidence>
<gene>
    <name evidence="3" type="ORF">JHX87_13340</name>
</gene>
<sequence length="259" mass="28001">MAAMVGLWAGTTLAQERPIEAPRPEATRPASEEQTARPPEKPMAPAVPRDNTVTKVFGPPPPPLWFLLRESDQDYAACKLALSFLGTVYSEAPPQTAPENPDCGIARPVRVERILPDLVLEGGALMRCDTARSLGLWARDFLRPASAALPDAPRVTGLRLGTTYDCRARVGGQQNTAKLSEHAYGNAIDITGFVFDNGETLAVEPRMDTGQASEGFQKAVRHAGCLFFTTVLGPGSNAAHDNHLHFDMAARRGGWRLCE</sequence>
<evidence type="ECO:0000313" key="4">
    <source>
        <dbReference type="Proteomes" id="UP001219349"/>
    </source>
</evidence>